<proteinExistence type="inferred from homology"/>
<evidence type="ECO:0000256" key="3">
    <source>
        <dbReference type="ARBA" id="ARBA00022490"/>
    </source>
</evidence>
<dbReference type="GO" id="GO:0043590">
    <property type="term" value="C:bacterial nucleoid"/>
    <property type="evidence" value="ECO:0007669"/>
    <property type="project" value="TreeGrafter"/>
</dbReference>
<dbReference type="EMBL" id="QZCH01000022">
    <property type="protein sequence ID" value="RJG41977.1"/>
    <property type="molecule type" value="Genomic_DNA"/>
</dbReference>
<dbReference type="NCBIfam" id="NF001557">
    <property type="entry name" value="PRK00378.1"/>
    <property type="match status" value="1"/>
</dbReference>
<dbReference type="PANTHER" id="PTHR38772">
    <property type="match status" value="1"/>
</dbReference>
<reference evidence="5 6" key="2">
    <citation type="submission" date="2019-01" db="EMBL/GenBank/DDBJ databases">
        <title>Motilimonas pumilus sp. nov., isolated from the gut of sea cucumber (Apostichopus japonicus).</title>
        <authorList>
            <person name="Wang F.-Q."/>
            <person name="Ren L.-H."/>
            <person name="Lin Y.-W."/>
            <person name="Sun G.-H."/>
            <person name="Du Z.-J."/>
            <person name="Zhao J.-X."/>
            <person name="Liu X.-J."/>
            <person name="Liu L.-J."/>
        </authorList>
    </citation>
    <scope>NUCLEOTIDE SEQUENCE [LARGE SCALE GENOMIC DNA]</scope>
    <source>
        <strain evidence="5 6">PLHSC7-2</strain>
    </source>
</reference>
<organism evidence="5 6">
    <name type="scientific">Motilimonas pumila</name>
    <dbReference type="NCBI Taxonomy" id="2303987"/>
    <lineage>
        <taxon>Bacteria</taxon>
        <taxon>Pseudomonadati</taxon>
        <taxon>Pseudomonadota</taxon>
        <taxon>Gammaproteobacteria</taxon>
        <taxon>Alteromonadales</taxon>
        <taxon>Alteromonadales genera incertae sedis</taxon>
        <taxon>Motilimonas</taxon>
    </lineage>
</organism>
<dbReference type="GO" id="GO:0003690">
    <property type="term" value="F:double-stranded DNA binding"/>
    <property type="evidence" value="ECO:0007669"/>
    <property type="project" value="TreeGrafter"/>
</dbReference>
<dbReference type="GO" id="GO:0005737">
    <property type="term" value="C:cytoplasm"/>
    <property type="evidence" value="ECO:0007669"/>
    <property type="project" value="UniProtKB-UniRule"/>
</dbReference>
<reference evidence="5 6" key="1">
    <citation type="submission" date="2018-09" db="EMBL/GenBank/DDBJ databases">
        <authorList>
            <person name="Wang F."/>
        </authorList>
    </citation>
    <scope>NUCLEOTIDE SEQUENCE [LARGE SCALE GENOMIC DNA]</scope>
    <source>
        <strain evidence="5 6">PLHSC7-2</strain>
    </source>
</reference>
<dbReference type="Pfam" id="PF04245">
    <property type="entry name" value="NA37"/>
    <property type="match status" value="1"/>
</dbReference>
<comment type="similarity">
    <text evidence="2 4">Belongs to the YejK family.</text>
</comment>
<sequence>MSLELNDIILHSLVMGDEGQLICHTREQELPITNNVVGLVEELQTSYQSKAGKGFGYFTKDEEKATAFPEQLTQYLAGDLSFVEMSKSSAHLLANEISKYDFAEEGVFLLAKYSWVASDYLLLILLANKETVSVTDELDVSPSRHLDLSKAQLAARIDITQWQQDPDSNRYISYIKGRVGRKVADFFLDFMGCEPGLDAKVQNQGLMQAVDEYCQQQALPPEEKQEYRETVFNHCSEQLSQGEDVAIKTLSEALPSNAEGSFYDFVSEDYQLEDSFPVDRSTIRKLTKYVGSGGGLSISFDQKHLGERVMYDPETDTLTIQGTPPNLREQLKGS</sequence>
<protein>
    <recommendedName>
        <fullName evidence="4">Nucleoid-associated protein D1Z90_15185</fullName>
    </recommendedName>
</protein>
<evidence type="ECO:0000256" key="4">
    <source>
        <dbReference type="HAMAP-Rule" id="MF_00730"/>
    </source>
</evidence>
<evidence type="ECO:0000256" key="2">
    <source>
        <dbReference type="ARBA" id="ARBA00009035"/>
    </source>
</evidence>
<dbReference type="InterPro" id="IPR007358">
    <property type="entry name" value="Nucleoid_associated_NdpA"/>
</dbReference>
<comment type="caution">
    <text evidence="5">The sequence shown here is derived from an EMBL/GenBank/DDBJ whole genome shotgun (WGS) entry which is preliminary data.</text>
</comment>
<evidence type="ECO:0000313" key="6">
    <source>
        <dbReference type="Proteomes" id="UP000283255"/>
    </source>
</evidence>
<keyword evidence="6" id="KW-1185">Reference proteome</keyword>
<dbReference type="GO" id="GO:0003727">
    <property type="term" value="F:single-stranded RNA binding"/>
    <property type="evidence" value="ECO:0007669"/>
    <property type="project" value="TreeGrafter"/>
</dbReference>
<dbReference type="PANTHER" id="PTHR38772:SF1">
    <property type="entry name" value="NUCLEOID-ASSOCIATED PROTEIN YEJK"/>
    <property type="match status" value="1"/>
</dbReference>
<dbReference type="OrthoDB" id="9131762at2"/>
<name>A0A418YBV2_9GAMM</name>
<evidence type="ECO:0000313" key="5">
    <source>
        <dbReference type="EMBL" id="RJG41977.1"/>
    </source>
</evidence>
<evidence type="ECO:0000256" key="1">
    <source>
        <dbReference type="ARBA" id="ARBA00004453"/>
    </source>
</evidence>
<gene>
    <name evidence="5" type="primary">yejK</name>
    <name evidence="5" type="ORF">D1Z90_15185</name>
</gene>
<accession>A0A418YBV2</accession>
<comment type="subcellular location">
    <subcellularLocation>
        <location evidence="1 4">Cytoplasm</location>
        <location evidence="1 4">Nucleoid</location>
    </subcellularLocation>
</comment>
<dbReference type="RefSeq" id="WP_119911638.1">
    <property type="nucleotide sequence ID" value="NZ_QZCH01000022.1"/>
</dbReference>
<keyword evidence="3 4" id="KW-0963">Cytoplasm</keyword>
<dbReference type="HAMAP" id="MF_00730">
    <property type="entry name" value="NdpA"/>
    <property type="match status" value="1"/>
</dbReference>
<dbReference type="AlphaFoldDB" id="A0A418YBV2"/>
<dbReference type="Proteomes" id="UP000283255">
    <property type="component" value="Unassembled WGS sequence"/>
</dbReference>